<organism evidence="1">
    <name type="scientific">Catovirus CTV1</name>
    <dbReference type="NCBI Taxonomy" id="1977631"/>
    <lineage>
        <taxon>Viruses</taxon>
        <taxon>Varidnaviria</taxon>
        <taxon>Bamfordvirae</taxon>
        <taxon>Nucleocytoviricota</taxon>
        <taxon>Megaviricetes</taxon>
        <taxon>Imitervirales</taxon>
        <taxon>Mimiviridae</taxon>
        <taxon>Klosneuvirinae</taxon>
        <taxon>Catovirus</taxon>
    </lineage>
</organism>
<reference evidence="1" key="1">
    <citation type="journal article" date="2017" name="Science">
        <title>Giant viruses with an expanded complement of translation system components.</title>
        <authorList>
            <person name="Schulz F."/>
            <person name="Yutin N."/>
            <person name="Ivanova N.N."/>
            <person name="Ortega D.R."/>
            <person name="Lee T.K."/>
            <person name="Vierheilig J."/>
            <person name="Daims H."/>
            <person name="Horn M."/>
            <person name="Wagner M."/>
            <person name="Jensen G.J."/>
            <person name="Kyrpides N.C."/>
            <person name="Koonin E.V."/>
            <person name="Woyke T."/>
        </authorList>
    </citation>
    <scope>NUCLEOTIDE SEQUENCE</scope>
    <source>
        <strain evidence="1">CTV1</strain>
    </source>
</reference>
<sequence length="140" mass="17222">MQIVVSHLNKYKYKIFRMNVWLRKNNRYSEYGTDIYKSQYDFEDYYDNGDIDAILSKTQNTRLLSKNDKKYIQEYDNNKRVHIDHKTNLYECNKIFRNMMDNVITNNMCITLPNKDNEQMYIFDTKMKESFYEFIKKHSL</sequence>
<protein>
    <submittedName>
        <fullName evidence="1">Uncharacterized protein</fullName>
    </submittedName>
</protein>
<evidence type="ECO:0000313" key="1">
    <source>
        <dbReference type="EMBL" id="ARF09031.1"/>
    </source>
</evidence>
<dbReference type="EMBL" id="KY684083">
    <property type="protein sequence ID" value="ARF09031.1"/>
    <property type="molecule type" value="Genomic_DNA"/>
</dbReference>
<accession>A0A1V0SBH6</accession>
<proteinExistence type="predicted"/>
<gene>
    <name evidence="1" type="ORF">Catovirus_1_1081</name>
</gene>
<name>A0A1V0SBH6_9VIRU</name>